<keyword evidence="5" id="KW-1185">Reference proteome</keyword>
<comment type="similarity">
    <text evidence="1">Belongs to the bacterial ribosomal protein bS18 family.</text>
</comment>
<dbReference type="OrthoDB" id="10066799at2759"/>
<dbReference type="GO" id="GO:0005763">
    <property type="term" value="C:mitochondrial small ribosomal subunit"/>
    <property type="evidence" value="ECO:0007669"/>
    <property type="project" value="TreeGrafter"/>
</dbReference>
<proteinExistence type="inferred from homology"/>
<gene>
    <name evidence="4" type="ORF">EVEC_LOCUS3754</name>
</gene>
<evidence type="ECO:0000256" key="1">
    <source>
        <dbReference type="ARBA" id="ARBA00005589"/>
    </source>
</evidence>
<name>A0A0N4V236_ENTVE</name>
<dbReference type="AlphaFoldDB" id="A0A0N4V236"/>
<dbReference type="PANTHER" id="PTHR13479:SF40">
    <property type="entry name" value="SMALL RIBOSOMAL SUBUNIT PROTEIN BS18M"/>
    <property type="match status" value="1"/>
</dbReference>
<dbReference type="GO" id="GO:0070181">
    <property type="term" value="F:small ribosomal subunit rRNA binding"/>
    <property type="evidence" value="ECO:0007669"/>
    <property type="project" value="TreeGrafter"/>
</dbReference>
<dbReference type="STRING" id="51028.A0A0N4V236"/>
<evidence type="ECO:0000313" key="5">
    <source>
        <dbReference type="Proteomes" id="UP000274131"/>
    </source>
</evidence>
<dbReference type="WBParaSite" id="EVEC_0000404601-mRNA-1">
    <property type="protein sequence ID" value="EVEC_0000404601-mRNA-1"/>
    <property type="gene ID" value="EVEC_0000404601"/>
</dbReference>
<dbReference type="SUPFAM" id="SSF46911">
    <property type="entry name" value="Ribosomal protein S18"/>
    <property type="match status" value="1"/>
</dbReference>
<sequence length="140" mass="16041">MLRRYLSGVKLSVNSLTTKAEQRVSPSLVAEEVTSSNNLPENDMCNPYLREGPKCFLCAHKIELDYKNARLLQQFVSSFSGRVYDRHITGLCDHQHQKLLHAISLSRRAGYMPVLVKDPKYLRDPKLFDPLKPIKPHSYA</sequence>
<dbReference type="EMBL" id="UXUI01007674">
    <property type="protein sequence ID" value="VDD88611.1"/>
    <property type="molecule type" value="Genomic_DNA"/>
</dbReference>
<keyword evidence="2" id="KW-0689">Ribosomal protein</keyword>
<evidence type="ECO:0000256" key="2">
    <source>
        <dbReference type="ARBA" id="ARBA00022980"/>
    </source>
</evidence>
<accession>A0A0N4V236</accession>
<dbReference type="GO" id="GO:0032543">
    <property type="term" value="P:mitochondrial translation"/>
    <property type="evidence" value="ECO:0007669"/>
    <property type="project" value="TreeGrafter"/>
</dbReference>
<dbReference type="InterPro" id="IPR036870">
    <property type="entry name" value="Ribosomal_bS18_sf"/>
</dbReference>
<keyword evidence="3" id="KW-0687">Ribonucleoprotein</keyword>
<evidence type="ECO:0000313" key="4">
    <source>
        <dbReference type="EMBL" id="VDD88611.1"/>
    </source>
</evidence>
<evidence type="ECO:0000313" key="6">
    <source>
        <dbReference type="WBParaSite" id="EVEC_0000404601-mRNA-1"/>
    </source>
</evidence>
<organism evidence="6">
    <name type="scientific">Enterobius vermicularis</name>
    <name type="common">Human pinworm</name>
    <dbReference type="NCBI Taxonomy" id="51028"/>
    <lineage>
        <taxon>Eukaryota</taxon>
        <taxon>Metazoa</taxon>
        <taxon>Ecdysozoa</taxon>
        <taxon>Nematoda</taxon>
        <taxon>Chromadorea</taxon>
        <taxon>Rhabditida</taxon>
        <taxon>Spirurina</taxon>
        <taxon>Oxyuridomorpha</taxon>
        <taxon>Oxyuroidea</taxon>
        <taxon>Oxyuridae</taxon>
        <taxon>Enterobius</taxon>
    </lineage>
</organism>
<dbReference type="GO" id="GO:0003735">
    <property type="term" value="F:structural constituent of ribosome"/>
    <property type="evidence" value="ECO:0007669"/>
    <property type="project" value="InterPro"/>
</dbReference>
<reference evidence="4 5" key="2">
    <citation type="submission" date="2018-10" db="EMBL/GenBank/DDBJ databases">
        <authorList>
            <consortium name="Pathogen Informatics"/>
        </authorList>
    </citation>
    <scope>NUCLEOTIDE SEQUENCE [LARGE SCALE GENOMIC DNA]</scope>
</reference>
<protein>
    <submittedName>
        <fullName evidence="6">28S ribosomal protein S18c, mitochondrial</fullName>
    </submittedName>
</protein>
<reference evidence="6" key="1">
    <citation type="submission" date="2017-02" db="UniProtKB">
        <authorList>
            <consortium name="WormBaseParasite"/>
        </authorList>
    </citation>
    <scope>IDENTIFICATION</scope>
</reference>
<dbReference type="Pfam" id="PF01084">
    <property type="entry name" value="Ribosomal_S18"/>
    <property type="match status" value="1"/>
</dbReference>
<dbReference type="PANTHER" id="PTHR13479">
    <property type="entry name" value="30S RIBOSOMAL PROTEIN S18"/>
    <property type="match status" value="1"/>
</dbReference>
<dbReference type="InterPro" id="IPR001648">
    <property type="entry name" value="Ribosomal_bS18"/>
</dbReference>
<dbReference type="Gene3D" id="4.10.640.10">
    <property type="entry name" value="Ribosomal protein S18"/>
    <property type="match status" value="1"/>
</dbReference>
<dbReference type="Proteomes" id="UP000274131">
    <property type="component" value="Unassembled WGS sequence"/>
</dbReference>
<evidence type="ECO:0000256" key="3">
    <source>
        <dbReference type="ARBA" id="ARBA00023274"/>
    </source>
</evidence>